<dbReference type="HOGENOM" id="CLU_2082897_0_0_6"/>
<dbReference type="OrthoDB" id="6215112at2"/>
<evidence type="ECO:0000313" key="2">
    <source>
        <dbReference type="Proteomes" id="UP000000639"/>
    </source>
</evidence>
<dbReference type="RefSeq" id="WP_011768627.1">
    <property type="nucleotide sequence ID" value="NC_008709.1"/>
</dbReference>
<evidence type="ECO:0000313" key="1">
    <source>
        <dbReference type="EMBL" id="ABM02068.1"/>
    </source>
</evidence>
<dbReference type="AlphaFoldDB" id="A1SRF3"/>
<protein>
    <submittedName>
        <fullName evidence="1">Uncharacterized protein</fullName>
    </submittedName>
</protein>
<organism evidence="1 2">
    <name type="scientific">Psychromonas ingrahamii (strain DSM 17664 / CCUG 51855 / 37)</name>
    <dbReference type="NCBI Taxonomy" id="357804"/>
    <lineage>
        <taxon>Bacteria</taxon>
        <taxon>Pseudomonadati</taxon>
        <taxon>Pseudomonadota</taxon>
        <taxon>Gammaproteobacteria</taxon>
        <taxon>Alteromonadales</taxon>
        <taxon>Psychromonadaceae</taxon>
        <taxon>Psychromonas</taxon>
    </lineage>
</organism>
<dbReference type="KEGG" id="pin:Ping_0200"/>
<dbReference type="Proteomes" id="UP000000639">
    <property type="component" value="Chromosome"/>
</dbReference>
<dbReference type="EMBL" id="CP000510">
    <property type="protein sequence ID" value="ABM02068.1"/>
    <property type="molecule type" value="Genomic_DNA"/>
</dbReference>
<proteinExistence type="predicted"/>
<dbReference type="eggNOG" id="ENOG5031P9C">
    <property type="taxonomic scope" value="Bacteria"/>
</dbReference>
<sequence length="117" mass="13739">MQNTHCLEHLPSQDAIDLIADYHHELKQKNLNYQHLLEKLKKDLCRLGFMLNVDNKIWMETRGNDYLRNPKLFNYAPLTCICAVLSEIFKEDDLAELAEKLPAITLKKALLRLNEFK</sequence>
<reference evidence="1 2" key="1">
    <citation type="submission" date="2007-01" db="EMBL/GenBank/DDBJ databases">
        <title>Complete sequence of Psychromonas ingrahamii 37.</title>
        <authorList>
            <consortium name="US DOE Joint Genome Institute"/>
            <person name="Copeland A."/>
            <person name="Lucas S."/>
            <person name="Lapidus A."/>
            <person name="Barry K."/>
            <person name="Detter J.C."/>
            <person name="Glavina del Rio T."/>
            <person name="Hammon N."/>
            <person name="Israni S."/>
            <person name="Dalin E."/>
            <person name="Tice H."/>
            <person name="Pitluck S."/>
            <person name="Thompson L.S."/>
            <person name="Brettin T."/>
            <person name="Bruce D."/>
            <person name="Han C."/>
            <person name="Tapia R."/>
            <person name="Schmutz J."/>
            <person name="Larimer F."/>
            <person name="Land M."/>
            <person name="Hauser L."/>
            <person name="Kyrpides N."/>
            <person name="Ivanova N."/>
            <person name="Staley J."/>
            <person name="Richardson P."/>
        </authorList>
    </citation>
    <scope>NUCLEOTIDE SEQUENCE [LARGE SCALE GENOMIC DNA]</scope>
    <source>
        <strain evidence="1 2">37</strain>
    </source>
</reference>
<accession>A1SRF3</accession>
<keyword evidence="2" id="KW-1185">Reference proteome</keyword>
<gene>
    <name evidence="1" type="ordered locus">Ping_0200</name>
</gene>
<name>A1SRF3_PSYIN</name>